<evidence type="ECO:0000313" key="1">
    <source>
        <dbReference type="EMBL" id="CAI9705221.1"/>
    </source>
</evidence>
<name>A0ACB0EX57_RANTA</name>
<reference evidence="1" key="1">
    <citation type="submission" date="2023-05" db="EMBL/GenBank/DDBJ databases">
        <authorList>
            <consortium name="ELIXIR-Norway"/>
        </authorList>
    </citation>
    <scope>NUCLEOTIDE SEQUENCE</scope>
</reference>
<gene>
    <name evidence="1" type="ORF">MRATA1EN3_LOCUS16434</name>
</gene>
<dbReference type="EMBL" id="OX596112">
    <property type="protein sequence ID" value="CAI9705221.1"/>
    <property type="molecule type" value="Genomic_DNA"/>
</dbReference>
<sequence>MLLWHMGTLQTSSPGRELVLRSHSILARFCDAQGIVDVKLHTRVQGYARDGCAARGGGPPLRILRSPCSPHPRSREPPSTGCRGRRDRTDRTEVAQGELQSRGDPTRRAVES</sequence>
<dbReference type="Proteomes" id="UP001162501">
    <property type="component" value="Chromosome 28"/>
</dbReference>
<protein>
    <submittedName>
        <fullName evidence="1">Uncharacterized protein</fullName>
    </submittedName>
</protein>
<organism evidence="1 2">
    <name type="scientific">Rangifer tarandus platyrhynchus</name>
    <name type="common">Svalbard reindeer</name>
    <dbReference type="NCBI Taxonomy" id="3082113"/>
    <lineage>
        <taxon>Eukaryota</taxon>
        <taxon>Metazoa</taxon>
        <taxon>Chordata</taxon>
        <taxon>Craniata</taxon>
        <taxon>Vertebrata</taxon>
        <taxon>Euteleostomi</taxon>
        <taxon>Mammalia</taxon>
        <taxon>Eutheria</taxon>
        <taxon>Laurasiatheria</taxon>
        <taxon>Artiodactyla</taxon>
        <taxon>Ruminantia</taxon>
        <taxon>Pecora</taxon>
        <taxon>Cervidae</taxon>
        <taxon>Odocoileinae</taxon>
        <taxon>Rangifer</taxon>
    </lineage>
</organism>
<evidence type="ECO:0000313" key="2">
    <source>
        <dbReference type="Proteomes" id="UP001162501"/>
    </source>
</evidence>
<accession>A0ACB0EX57</accession>
<proteinExistence type="predicted"/>